<reference evidence="2" key="1">
    <citation type="submission" date="2022-11" db="UniProtKB">
        <authorList>
            <consortium name="WormBaseParasite"/>
        </authorList>
    </citation>
    <scope>IDENTIFICATION</scope>
</reference>
<keyword evidence="1" id="KW-1185">Reference proteome</keyword>
<protein>
    <submittedName>
        <fullName evidence="2">Uncharacterized protein</fullName>
    </submittedName>
</protein>
<accession>A0A915K888</accession>
<dbReference type="AlphaFoldDB" id="A0A915K888"/>
<dbReference type="Proteomes" id="UP000887565">
    <property type="component" value="Unplaced"/>
</dbReference>
<organism evidence="1 2">
    <name type="scientific">Romanomermis culicivorax</name>
    <name type="common">Nematode worm</name>
    <dbReference type="NCBI Taxonomy" id="13658"/>
    <lineage>
        <taxon>Eukaryota</taxon>
        <taxon>Metazoa</taxon>
        <taxon>Ecdysozoa</taxon>
        <taxon>Nematoda</taxon>
        <taxon>Enoplea</taxon>
        <taxon>Dorylaimia</taxon>
        <taxon>Mermithida</taxon>
        <taxon>Mermithoidea</taxon>
        <taxon>Mermithidae</taxon>
        <taxon>Romanomermis</taxon>
    </lineage>
</organism>
<evidence type="ECO:0000313" key="2">
    <source>
        <dbReference type="WBParaSite" id="nRc.2.0.1.t34906-RA"/>
    </source>
</evidence>
<proteinExistence type="predicted"/>
<evidence type="ECO:0000313" key="1">
    <source>
        <dbReference type="Proteomes" id="UP000887565"/>
    </source>
</evidence>
<sequence>MITLHDAQTFHTKCSRLIFSNEIRWHQSCYRMGSSIVRYNDRKMCCDSALVFHYATTWKSSKSTKTPLAWIENATIFKKKTPRKMKITLRAPGSKFT</sequence>
<name>A0A915K888_ROMCU</name>
<dbReference type="WBParaSite" id="nRc.2.0.1.t34906-RA">
    <property type="protein sequence ID" value="nRc.2.0.1.t34906-RA"/>
    <property type="gene ID" value="nRc.2.0.1.g34906"/>
</dbReference>